<name>A0A1G6MU70_9BACT</name>
<dbReference type="InterPro" id="IPR039437">
    <property type="entry name" value="FrzH/put_lumazine-bd"/>
</dbReference>
<evidence type="ECO:0000313" key="3">
    <source>
        <dbReference type="Proteomes" id="UP000199060"/>
    </source>
</evidence>
<dbReference type="RefSeq" id="WP_317042207.1">
    <property type="nucleotide sequence ID" value="NZ_FNAC01000002.1"/>
</dbReference>
<evidence type="ECO:0000313" key="2">
    <source>
        <dbReference type="EMBL" id="SDC58526.1"/>
    </source>
</evidence>
<protein>
    <submittedName>
        <fullName evidence="2">Putative lumazine-binding</fullName>
    </submittedName>
</protein>
<keyword evidence="1" id="KW-0732">Signal</keyword>
<accession>A0A1G6MU70</accession>
<dbReference type="Pfam" id="PF12893">
    <property type="entry name" value="Lumazine_bd_2"/>
    <property type="match status" value="1"/>
</dbReference>
<evidence type="ECO:0000256" key="1">
    <source>
        <dbReference type="SAM" id="SignalP"/>
    </source>
</evidence>
<feature type="chain" id="PRO_5011775173" evidence="1">
    <location>
        <begin position="28"/>
        <end position="157"/>
    </location>
</feature>
<dbReference type="EMBL" id="FNAC01000002">
    <property type="protein sequence ID" value="SDC58526.1"/>
    <property type="molecule type" value="Genomic_DNA"/>
</dbReference>
<reference evidence="3" key="1">
    <citation type="submission" date="2016-10" db="EMBL/GenBank/DDBJ databases">
        <authorList>
            <person name="Varghese N."/>
            <person name="Submissions S."/>
        </authorList>
    </citation>
    <scope>NUCLEOTIDE SEQUENCE [LARGE SCALE GENOMIC DNA]</scope>
    <source>
        <strain evidence="3">DSM 23095</strain>
    </source>
</reference>
<sequence length="157" mass="17439">MGKLRPLTCLTLMMALLTFGFNTSTLAQSESDQVKAVIQSLFEGMKTKNTDLIEAAFYAEAPMQTVIAGENGSTLGSNAVSDFLNRISSTPADTQLDERILDYQIKIDGDLAAAWTPYEFYVNDQFSHCGVNSFQLVKMTEGWKIVYIIDTRRKEGC</sequence>
<gene>
    <name evidence="2" type="ORF">SAMN04488104_100241</name>
</gene>
<feature type="signal peptide" evidence="1">
    <location>
        <begin position="1"/>
        <end position="27"/>
    </location>
</feature>
<proteinExistence type="predicted"/>
<keyword evidence="3" id="KW-1185">Reference proteome</keyword>
<dbReference type="Gene3D" id="3.10.450.50">
    <property type="match status" value="1"/>
</dbReference>
<dbReference type="SUPFAM" id="SSF54427">
    <property type="entry name" value="NTF2-like"/>
    <property type="match status" value="1"/>
</dbReference>
<dbReference type="Proteomes" id="UP000199060">
    <property type="component" value="Unassembled WGS sequence"/>
</dbReference>
<organism evidence="2 3">
    <name type="scientific">Algoriphagus faecimaris</name>
    <dbReference type="NCBI Taxonomy" id="686796"/>
    <lineage>
        <taxon>Bacteria</taxon>
        <taxon>Pseudomonadati</taxon>
        <taxon>Bacteroidota</taxon>
        <taxon>Cytophagia</taxon>
        <taxon>Cytophagales</taxon>
        <taxon>Cyclobacteriaceae</taxon>
        <taxon>Algoriphagus</taxon>
    </lineage>
</organism>
<dbReference type="STRING" id="686796.SAMN04488104_100241"/>
<dbReference type="AlphaFoldDB" id="A0A1G6MU70"/>
<dbReference type="InterPro" id="IPR032710">
    <property type="entry name" value="NTF2-like_dom_sf"/>
</dbReference>